<dbReference type="OrthoDB" id="385486at2157"/>
<evidence type="ECO:0000313" key="4">
    <source>
        <dbReference type="EMBL" id="QCQ76386.1"/>
    </source>
</evidence>
<feature type="transmembrane region" description="Helical" evidence="1">
    <location>
        <begin position="41"/>
        <end position="65"/>
    </location>
</feature>
<dbReference type="GeneID" id="40157614"/>
<dbReference type="RefSeq" id="WP_004059944.1">
    <property type="nucleotide sequence ID" value="NC_017941.2"/>
</dbReference>
<evidence type="ECO:0000313" key="7">
    <source>
        <dbReference type="Proteomes" id="UP000299011"/>
    </source>
</evidence>
<protein>
    <submittedName>
        <fullName evidence="3">Uncharacterized protein</fullName>
    </submittedName>
</protein>
<dbReference type="AlphaFoldDB" id="M0ISL6"/>
<gene>
    <name evidence="2" type="ORF">BM92_13265</name>
    <name evidence="3" type="ORF">C439_14264</name>
    <name evidence="4" type="ORF">E6P09_14315</name>
</gene>
<keyword evidence="5" id="KW-1185">Reference proteome</keyword>
<evidence type="ECO:0000313" key="2">
    <source>
        <dbReference type="EMBL" id="AHZ23550.1"/>
    </source>
</evidence>
<dbReference type="EMBL" id="CP039139">
    <property type="protein sequence ID" value="QCQ76386.1"/>
    <property type="molecule type" value="Genomic_DNA"/>
</dbReference>
<proteinExistence type="predicted"/>
<evidence type="ECO:0000313" key="3">
    <source>
        <dbReference type="EMBL" id="ELZ99725.1"/>
    </source>
</evidence>
<reference evidence="3 5" key="1">
    <citation type="journal article" date="2014" name="PLoS Genet.">
        <title>Phylogenetically driven sequencing of extremely halophilic archaea reveals strategies for static and dynamic osmo-response.</title>
        <authorList>
            <person name="Becker E.A."/>
            <person name="Seitzer P.M."/>
            <person name="Tritt A."/>
            <person name="Larsen D."/>
            <person name="Krusor M."/>
            <person name="Yao A.I."/>
            <person name="Wu D."/>
            <person name="Madern D."/>
            <person name="Eisen J.A."/>
            <person name="Darling A.E."/>
            <person name="Facciotti M.T."/>
        </authorList>
    </citation>
    <scope>NUCLEOTIDE SEQUENCE [LARGE SCALE GENOMIC DNA]</scope>
    <source>
        <strain evidence="3">ATCC 33500</strain>
        <strain evidence="5">ATCC 33500 / DSM 1411 / JCM 8866 / NBRC 14739 / NCIMB 2177 / R-4</strain>
    </source>
</reference>
<organism evidence="3 5">
    <name type="scientific">Haloferax mediterranei (strain ATCC 33500 / DSM 1411 / JCM 8866 / NBRC 14739 / NCIMB 2177 / R-4)</name>
    <name type="common">Halobacterium mediterranei</name>
    <dbReference type="NCBI Taxonomy" id="523841"/>
    <lineage>
        <taxon>Archaea</taxon>
        <taxon>Methanobacteriati</taxon>
        <taxon>Methanobacteriota</taxon>
        <taxon>Stenosarchaea group</taxon>
        <taxon>Halobacteria</taxon>
        <taxon>Halobacteriales</taxon>
        <taxon>Haloferacaceae</taxon>
        <taxon>Haloferax</taxon>
    </lineage>
</organism>
<feature type="transmembrane region" description="Helical" evidence="1">
    <location>
        <begin position="114"/>
        <end position="135"/>
    </location>
</feature>
<evidence type="ECO:0000313" key="5">
    <source>
        <dbReference type="Proteomes" id="UP000011603"/>
    </source>
</evidence>
<reference evidence="2 6" key="2">
    <citation type="submission" date="2014-04" db="EMBL/GenBank/DDBJ databases">
        <title>Transcriptional profiles of Haloferax mediterranei on the basis of nitrogen availability.</title>
        <authorList>
            <person name="Bautista V."/>
        </authorList>
    </citation>
    <scope>NUCLEOTIDE SEQUENCE [LARGE SCALE GENOMIC DNA]</scope>
    <source>
        <strain evidence="2">ATCC 33500</strain>
        <strain evidence="6">ATCC 33500 / DSM 1411 / JCM 8866 / NBRC 14739 / NCIMB 2177 / R-4</strain>
    </source>
</reference>
<dbReference type="Proteomes" id="UP000011603">
    <property type="component" value="Unassembled WGS sequence"/>
</dbReference>
<evidence type="ECO:0000313" key="6">
    <source>
        <dbReference type="Proteomes" id="UP000027075"/>
    </source>
</evidence>
<keyword evidence="1" id="KW-1133">Transmembrane helix</keyword>
<keyword evidence="1" id="KW-0812">Transmembrane</keyword>
<dbReference type="Proteomes" id="UP000299011">
    <property type="component" value="Chromosome"/>
</dbReference>
<feature type="transmembrane region" description="Helical" evidence="1">
    <location>
        <begin position="77"/>
        <end position="102"/>
    </location>
</feature>
<dbReference type="EMBL" id="CP007551">
    <property type="protein sequence ID" value="AHZ23550.1"/>
    <property type="molecule type" value="Genomic_DNA"/>
</dbReference>
<keyword evidence="1" id="KW-0472">Membrane</keyword>
<dbReference type="PATRIC" id="fig|523841.21.peg.2884"/>
<sequence>MRTRQIGLTVALLGLLIGVVTAVQQFLPVVAHRSAVSLGEMAIGLSAISFLLAPVFLFLTGYWAAGRADIPAEYTSFAALFGLVGGGAALVGFVPAAIAIIPSGSFELTLVWSALYNVVVRGIDFAITGLAGGAVRHFSGR</sequence>
<accession>M0ISL6</accession>
<evidence type="ECO:0000256" key="1">
    <source>
        <dbReference type="SAM" id="Phobius"/>
    </source>
</evidence>
<dbReference type="Proteomes" id="UP000027075">
    <property type="component" value="Chromosome"/>
</dbReference>
<reference evidence="4 7" key="3">
    <citation type="submission" date="2019-04" db="EMBL/GenBank/DDBJ databases">
        <title>Methylomes of two halophilic Archaea, Haloarcula marismortui and Haloferax mediterranei.</title>
        <authorList>
            <person name="DasSarma S."/>
            <person name="DasSarma P."/>
            <person name="DasSarma S."/>
            <person name="Fomenkov A."/>
            <person name="Vincze T."/>
            <person name="Anton B.P."/>
            <person name="Roberts R.J."/>
        </authorList>
    </citation>
    <scope>NUCLEOTIDE SEQUENCE [LARGE SCALE GENOMIC DNA]</scope>
    <source>
        <strain evidence="4">ATCC 33500</strain>
        <strain evidence="7">ATCC 33500 / DSM 1411 / JCM 8866 / NBRC 14739 / NCIMB 2177 / R-4</strain>
    </source>
</reference>
<dbReference type="EMBL" id="AOLO01000011">
    <property type="protein sequence ID" value="ELZ99725.1"/>
    <property type="molecule type" value="Genomic_DNA"/>
</dbReference>
<name>M0ISL6_HALMT</name>